<evidence type="ECO:0000256" key="10">
    <source>
        <dbReference type="PIRSR" id="PIRSR600246-2"/>
    </source>
</evidence>
<evidence type="ECO:0000256" key="3">
    <source>
        <dbReference type="ARBA" id="ARBA00022670"/>
    </source>
</evidence>
<dbReference type="GO" id="GO:0005737">
    <property type="term" value="C:cytoplasm"/>
    <property type="evidence" value="ECO:0007669"/>
    <property type="project" value="TreeGrafter"/>
</dbReference>
<dbReference type="InterPro" id="IPR000246">
    <property type="entry name" value="Peptidase_T2"/>
</dbReference>
<feature type="active site" description="Nucleophile" evidence="9">
    <location>
        <position position="217"/>
    </location>
</feature>
<dbReference type="InterPro" id="IPR033844">
    <property type="entry name" value="ASRGL1_meta"/>
</dbReference>
<name>A0A9Q0MVJ5_9DIPT</name>
<feature type="non-terminal residue" evidence="13">
    <location>
        <position position="379"/>
    </location>
</feature>
<dbReference type="CDD" id="cd04702">
    <property type="entry name" value="ASRGL1_like"/>
    <property type="match status" value="1"/>
</dbReference>
<evidence type="ECO:0000256" key="1">
    <source>
        <dbReference type="ARBA" id="ARBA00000306"/>
    </source>
</evidence>
<feature type="binding site" evidence="10">
    <location>
        <begin position="267"/>
        <end position="270"/>
    </location>
    <ligand>
        <name>substrate</name>
    </ligand>
</feature>
<proteinExistence type="inferred from homology"/>
<keyword evidence="5" id="KW-0068">Autocatalytic cleavage</keyword>
<dbReference type="PANTHER" id="PTHR10188">
    <property type="entry name" value="L-ASPARAGINASE"/>
    <property type="match status" value="1"/>
</dbReference>
<comment type="catalytic activity">
    <reaction evidence="1">
        <text>Cleavage of a beta-linked Asp residue from the N-terminus of a polypeptide.</text>
        <dbReference type="EC" id="3.4.19.5"/>
    </reaction>
</comment>
<feature type="binding site" evidence="10">
    <location>
        <begin position="290"/>
        <end position="293"/>
    </location>
    <ligand>
        <name>substrate</name>
    </ligand>
</feature>
<feature type="signal peptide" evidence="12">
    <location>
        <begin position="1"/>
        <end position="19"/>
    </location>
</feature>
<evidence type="ECO:0000256" key="9">
    <source>
        <dbReference type="PIRSR" id="PIRSR600246-1"/>
    </source>
</evidence>
<evidence type="ECO:0000256" key="11">
    <source>
        <dbReference type="PIRSR" id="PIRSR600246-3"/>
    </source>
</evidence>
<organism evidence="13 14">
    <name type="scientific">Pseudolycoriella hygida</name>
    <dbReference type="NCBI Taxonomy" id="35572"/>
    <lineage>
        <taxon>Eukaryota</taxon>
        <taxon>Metazoa</taxon>
        <taxon>Ecdysozoa</taxon>
        <taxon>Arthropoda</taxon>
        <taxon>Hexapoda</taxon>
        <taxon>Insecta</taxon>
        <taxon>Pterygota</taxon>
        <taxon>Neoptera</taxon>
        <taxon>Endopterygota</taxon>
        <taxon>Diptera</taxon>
        <taxon>Nematocera</taxon>
        <taxon>Sciaroidea</taxon>
        <taxon>Sciaridae</taxon>
        <taxon>Pseudolycoriella</taxon>
    </lineage>
</organism>
<dbReference type="Gene3D" id="3.60.20.30">
    <property type="entry name" value="(Glycosyl)asparaginase"/>
    <property type="match status" value="2"/>
</dbReference>
<keyword evidence="4" id="KW-0378">Hydrolase</keyword>
<sequence>MPSKVQVPLILLCIAISQAQVLIDSGINDVNQPRAIEPVVLVHGGAGDIPDSRDGGKHRGTKLAVRLGYNKLLAGGSALDAVEEAVRSMELDENFNAGYGSVLNIDGNVVMDASIMTGDSLKGGCVTLVEDILHPITLARRIMERTNHTFLGGDGAMKFAREQGIPILSPKGQLVTQNARDALESFKRDRAMGISTVNAKTETGHEAVYELYGEPGTVGAVAIDKDGNIAAATSTGGNFIAIERKIQHCLDINLKCELGMTGKLVGRIGDSPLLGSGTYADNYWGGVSTTGHGETIMRYNVAQKIIQRIEHLSEDAATATQMVLEEMTARLTQTAGAITIDAAGNIGSYWTSEKMAWAYRKGDRVHFGIRHGDDFSEDA</sequence>
<evidence type="ECO:0000256" key="7">
    <source>
        <dbReference type="ARBA" id="ARBA00054922"/>
    </source>
</evidence>
<dbReference type="GO" id="GO:0033345">
    <property type="term" value="P:L-asparagine catabolic process via L-aspartate"/>
    <property type="evidence" value="ECO:0007669"/>
    <property type="project" value="TreeGrafter"/>
</dbReference>
<dbReference type="Pfam" id="PF01112">
    <property type="entry name" value="Asparaginase_2"/>
    <property type="match status" value="2"/>
</dbReference>
<comment type="function">
    <text evidence="7">Has both L-asparaginase and beta-aspartyl peptidase activity. Does not have aspartylglucosaminidase activity and is inactive toward GlcNAc-L-Asn. Likewise, has no activity toward glutamine.</text>
</comment>
<feature type="chain" id="PRO_5040208768" evidence="12">
    <location>
        <begin position="20"/>
        <end position="379"/>
    </location>
</feature>
<dbReference type="InterPro" id="IPR029055">
    <property type="entry name" value="Ntn_hydrolases_N"/>
</dbReference>
<comment type="catalytic activity">
    <reaction evidence="6">
        <text>L-asparagine + H2O = L-aspartate + NH4(+)</text>
        <dbReference type="Rhea" id="RHEA:21016"/>
        <dbReference type="ChEBI" id="CHEBI:15377"/>
        <dbReference type="ChEBI" id="CHEBI:28938"/>
        <dbReference type="ChEBI" id="CHEBI:29991"/>
        <dbReference type="ChEBI" id="CHEBI:58048"/>
        <dbReference type="EC" id="3.5.1.1"/>
    </reaction>
</comment>
<dbReference type="AlphaFoldDB" id="A0A9Q0MVJ5"/>
<dbReference type="OrthoDB" id="2262349at2759"/>
<comment type="subunit">
    <text evidence="8">Heterodimer of an alpha and beta chain produced by autocleavage.</text>
</comment>
<comment type="caution">
    <text evidence="13">The sequence shown here is derived from an EMBL/GenBank/DDBJ whole genome shotgun (WGS) entry which is preliminary data.</text>
</comment>
<keyword evidence="14" id="KW-1185">Reference proteome</keyword>
<dbReference type="GO" id="GO:0004067">
    <property type="term" value="F:asparaginase activity"/>
    <property type="evidence" value="ECO:0007669"/>
    <property type="project" value="UniProtKB-EC"/>
</dbReference>
<dbReference type="GO" id="GO:0006508">
    <property type="term" value="P:proteolysis"/>
    <property type="evidence" value="ECO:0007669"/>
    <property type="project" value="UniProtKB-KW"/>
</dbReference>
<evidence type="ECO:0000256" key="4">
    <source>
        <dbReference type="ARBA" id="ARBA00022801"/>
    </source>
</evidence>
<evidence type="ECO:0000256" key="6">
    <source>
        <dbReference type="ARBA" id="ARBA00049366"/>
    </source>
</evidence>
<dbReference type="SUPFAM" id="SSF56235">
    <property type="entry name" value="N-terminal nucleophile aminohydrolases (Ntn hydrolases)"/>
    <property type="match status" value="2"/>
</dbReference>
<dbReference type="FunFam" id="3.60.20.30:FF:000001">
    <property type="entry name" value="Isoaspartyl peptidase/L-asparaginase"/>
    <property type="match status" value="1"/>
</dbReference>
<evidence type="ECO:0000313" key="14">
    <source>
        <dbReference type="Proteomes" id="UP001151699"/>
    </source>
</evidence>
<comment type="similarity">
    <text evidence="2">Belongs to the Ntn-hydrolase family.</text>
</comment>
<evidence type="ECO:0000256" key="12">
    <source>
        <dbReference type="SAM" id="SignalP"/>
    </source>
</evidence>
<evidence type="ECO:0000256" key="2">
    <source>
        <dbReference type="ARBA" id="ARBA00010872"/>
    </source>
</evidence>
<dbReference type="EMBL" id="WJQU01000003">
    <property type="protein sequence ID" value="KAJ6638691.1"/>
    <property type="molecule type" value="Genomic_DNA"/>
</dbReference>
<evidence type="ECO:0000256" key="5">
    <source>
        <dbReference type="ARBA" id="ARBA00022813"/>
    </source>
</evidence>
<feature type="site" description="Cleavage; by autolysis" evidence="11">
    <location>
        <begin position="216"/>
        <end position="217"/>
    </location>
</feature>
<keyword evidence="12" id="KW-0732">Signal</keyword>
<evidence type="ECO:0000256" key="8">
    <source>
        <dbReference type="ARBA" id="ARBA00061780"/>
    </source>
</evidence>
<protein>
    <submittedName>
        <fullName evidence="13">Isoaspartyl peptidase/L-asparaginase</fullName>
    </submittedName>
</protein>
<accession>A0A9Q0MVJ5</accession>
<gene>
    <name evidence="13" type="ORF">Bhyg_11428</name>
</gene>
<reference evidence="13" key="1">
    <citation type="submission" date="2022-07" db="EMBL/GenBank/DDBJ databases">
        <authorList>
            <person name="Trinca V."/>
            <person name="Uliana J.V.C."/>
            <person name="Torres T.T."/>
            <person name="Ward R.J."/>
            <person name="Monesi N."/>
        </authorList>
    </citation>
    <scope>NUCLEOTIDE SEQUENCE</scope>
    <source>
        <strain evidence="13">HSMRA1968</strain>
        <tissue evidence="13">Whole embryos</tissue>
    </source>
</reference>
<dbReference type="PANTHER" id="PTHR10188:SF41">
    <property type="entry name" value="ISOASPARTYL PEPTIDASE_L-ASPARAGINASE"/>
    <property type="match status" value="1"/>
</dbReference>
<evidence type="ECO:0000313" key="13">
    <source>
        <dbReference type="EMBL" id="KAJ6638691.1"/>
    </source>
</evidence>
<keyword evidence="3" id="KW-0645">Protease</keyword>
<dbReference type="GO" id="GO:0008798">
    <property type="term" value="F:beta-aspartyl-peptidase activity"/>
    <property type="evidence" value="ECO:0007669"/>
    <property type="project" value="UniProtKB-EC"/>
</dbReference>
<dbReference type="Proteomes" id="UP001151699">
    <property type="component" value="Chromosome X"/>
</dbReference>